<keyword evidence="13" id="KW-1185">Reference proteome</keyword>
<dbReference type="PROSITE" id="PS01005">
    <property type="entry name" value="FORMATE_NITRITE_TP_1"/>
    <property type="match status" value="1"/>
</dbReference>
<dbReference type="Gene3D" id="1.20.1080.10">
    <property type="entry name" value="Glycerol uptake facilitator protein"/>
    <property type="match status" value="1"/>
</dbReference>
<proteinExistence type="inferred from homology"/>
<feature type="transmembrane region" description="Helical" evidence="11">
    <location>
        <begin position="162"/>
        <end position="182"/>
    </location>
</feature>
<protein>
    <recommendedName>
        <fullName evidence="10">Formate transporter FocA</fullName>
    </recommendedName>
</protein>
<evidence type="ECO:0000256" key="11">
    <source>
        <dbReference type="SAM" id="Phobius"/>
    </source>
</evidence>
<evidence type="ECO:0000256" key="6">
    <source>
        <dbReference type="ARBA" id="ARBA00022989"/>
    </source>
</evidence>
<evidence type="ECO:0000256" key="8">
    <source>
        <dbReference type="ARBA" id="ARBA00035914"/>
    </source>
</evidence>
<organism evidence="12 13">
    <name type="scientific">Endozoicomonas numazuensis</name>
    <dbReference type="NCBI Taxonomy" id="1137799"/>
    <lineage>
        <taxon>Bacteria</taxon>
        <taxon>Pseudomonadati</taxon>
        <taxon>Pseudomonadota</taxon>
        <taxon>Gammaproteobacteria</taxon>
        <taxon>Oceanospirillales</taxon>
        <taxon>Endozoicomonadaceae</taxon>
        <taxon>Endozoicomonas</taxon>
    </lineage>
</organism>
<evidence type="ECO:0000256" key="10">
    <source>
        <dbReference type="NCBIfam" id="TIGR04060"/>
    </source>
</evidence>
<comment type="catalytic activity">
    <reaction evidence="8">
        <text>formate(in) = formate(out)</text>
        <dbReference type="Rhea" id="RHEA:29679"/>
        <dbReference type="ChEBI" id="CHEBI:15740"/>
    </reaction>
</comment>
<dbReference type="NCBIfam" id="TIGR00790">
    <property type="entry name" value="fnt"/>
    <property type="match status" value="1"/>
</dbReference>
<keyword evidence="7 11" id="KW-0472">Membrane</keyword>
<evidence type="ECO:0000256" key="1">
    <source>
        <dbReference type="ARBA" id="ARBA00004429"/>
    </source>
</evidence>
<dbReference type="eggNOG" id="COG2116">
    <property type="taxonomic scope" value="Bacteria"/>
</dbReference>
<comment type="subcellular location">
    <subcellularLocation>
        <location evidence="1">Cell inner membrane</location>
        <topology evidence="1">Multi-pass membrane protein</topology>
    </subcellularLocation>
</comment>
<evidence type="ECO:0000313" key="12">
    <source>
        <dbReference type="EMBL" id="KEQ19396.1"/>
    </source>
</evidence>
<name>A0A081NLS3_9GAMM</name>
<evidence type="ECO:0000256" key="9">
    <source>
        <dbReference type="ARBA" id="ARBA00049660"/>
    </source>
</evidence>
<dbReference type="NCBIfam" id="TIGR04060">
    <property type="entry name" value="formate_focA"/>
    <property type="match status" value="1"/>
</dbReference>
<keyword evidence="3" id="KW-1003">Cell membrane</keyword>
<dbReference type="OrthoDB" id="9786493at2"/>
<feature type="transmembrane region" description="Helical" evidence="11">
    <location>
        <begin position="253"/>
        <end position="279"/>
    </location>
</feature>
<evidence type="ECO:0000256" key="3">
    <source>
        <dbReference type="ARBA" id="ARBA00022475"/>
    </source>
</evidence>
<evidence type="ECO:0000256" key="2">
    <source>
        <dbReference type="ARBA" id="ARBA00022448"/>
    </source>
</evidence>
<comment type="similarity">
    <text evidence="9">Belongs to the FNT transporter (TC 1.A.16) family.</text>
</comment>
<keyword evidence="5 11" id="KW-0812">Transmembrane</keyword>
<evidence type="ECO:0000256" key="4">
    <source>
        <dbReference type="ARBA" id="ARBA00022519"/>
    </source>
</evidence>
<feature type="transmembrane region" description="Helical" evidence="11">
    <location>
        <begin position="77"/>
        <end position="98"/>
    </location>
</feature>
<dbReference type="STRING" id="1137799.GZ78_05425"/>
<dbReference type="GO" id="GO:0005886">
    <property type="term" value="C:plasma membrane"/>
    <property type="evidence" value="ECO:0007669"/>
    <property type="project" value="UniProtKB-SubCell"/>
</dbReference>
<gene>
    <name evidence="12" type="ORF">GZ78_05425</name>
</gene>
<evidence type="ECO:0000313" key="13">
    <source>
        <dbReference type="Proteomes" id="UP000028073"/>
    </source>
</evidence>
<reference evidence="12 13" key="1">
    <citation type="submission" date="2014-06" db="EMBL/GenBank/DDBJ databases">
        <title>Whole Genome Sequences of Three Symbiotic Endozoicomonas Bacteria.</title>
        <authorList>
            <person name="Neave M.J."/>
            <person name="Apprill A."/>
            <person name="Voolstra C.R."/>
        </authorList>
    </citation>
    <scope>NUCLEOTIDE SEQUENCE [LARGE SCALE GENOMIC DNA]</scope>
    <source>
        <strain evidence="12 13">DSM 25634</strain>
    </source>
</reference>
<feature type="transmembrane region" description="Helical" evidence="11">
    <location>
        <begin position="194"/>
        <end position="214"/>
    </location>
</feature>
<feature type="transmembrane region" description="Helical" evidence="11">
    <location>
        <begin position="118"/>
        <end position="142"/>
    </location>
</feature>
<dbReference type="Proteomes" id="UP000028073">
    <property type="component" value="Unassembled WGS sequence"/>
</dbReference>
<dbReference type="InterPro" id="IPR024002">
    <property type="entry name" value="For/NO2_transpt_CS"/>
</dbReference>
<dbReference type="InterPro" id="IPR023999">
    <property type="entry name" value="Formate_transptr_FocA"/>
</dbReference>
<feature type="transmembrane region" description="Helical" evidence="11">
    <location>
        <begin position="37"/>
        <end position="57"/>
    </location>
</feature>
<dbReference type="PANTHER" id="PTHR30520">
    <property type="entry name" value="FORMATE TRANSPORTER-RELATED"/>
    <property type="match status" value="1"/>
</dbReference>
<sequence length="285" mass="30826">MQTDNTPQFGCVPPSEIARLAEEAAVGKTKKHPQVTFVLSVLAGIFISLAGMFYTIVTTGAEGLPYGMAKLIGGLSFSMGLMMVVLCGAELFTSNTLLLMGRATRRLNIAQITKNWTLVYIGNMTGSFFMVAMLMAVGQYQGAHGDVGINYMYIANAKMGHTFIQALLLGILCNLVVCLTYWMTLSARSAAGKMFACMLPVAAFLAAGFEHSVANMFLLPMGFLIKSIATPEFWEATGYSADYFSNITIFNMIVMNLIPATIGNIIGGGVMVGLSNWFVHLRERV</sequence>
<dbReference type="InterPro" id="IPR000292">
    <property type="entry name" value="For/NO2_transpt"/>
</dbReference>
<accession>A0A081NLS3</accession>
<comment type="caution">
    <text evidence="12">The sequence shown here is derived from an EMBL/GenBank/DDBJ whole genome shotgun (WGS) entry which is preliminary data.</text>
</comment>
<dbReference type="EMBL" id="JOKH01000001">
    <property type="protein sequence ID" value="KEQ19396.1"/>
    <property type="molecule type" value="Genomic_DNA"/>
</dbReference>
<evidence type="ECO:0000256" key="7">
    <source>
        <dbReference type="ARBA" id="ARBA00023136"/>
    </source>
</evidence>
<evidence type="ECO:0000256" key="5">
    <source>
        <dbReference type="ARBA" id="ARBA00022692"/>
    </source>
</evidence>
<dbReference type="RefSeq" id="WP_034833208.1">
    <property type="nucleotide sequence ID" value="NZ_JOKH01000001.1"/>
</dbReference>
<dbReference type="Pfam" id="PF01226">
    <property type="entry name" value="Form_Nir_trans"/>
    <property type="match status" value="1"/>
</dbReference>
<dbReference type="InterPro" id="IPR023271">
    <property type="entry name" value="Aquaporin-like"/>
</dbReference>
<keyword evidence="6 11" id="KW-1133">Transmembrane helix</keyword>
<dbReference type="AlphaFoldDB" id="A0A081NLS3"/>
<keyword evidence="4" id="KW-0997">Cell inner membrane</keyword>
<dbReference type="GO" id="GO:0015499">
    <property type="term" value="F:formate transmembrane transporter activity"/>
    <property type="evidence" value="ECO:0007669"/>
    <property type="project" value="UniProtKB-UniRule"/>
</dbReference>
<keyword evidence="2" id="KW-0813">Transport</keyword>
<dbReference type="PANTHER" id="PTHR30520:SF10">
    <property type="entry name" value="FORMATE CHANNEL FOCA-RELATED"/>
    <property type="match status" value="1"/>
</dbReference>